<feature type="region of interest" description="Disordered" evidence="1">
    <location>
        <begin position="1"/>
        <end position="25"/>
    </location>
</feature>
<comment type="caution">
    <text evidence="2">The sequence shown here is derived from an EMBL/GenBank/DDBJ whole genome shotgun (WGS) entry which is preliminary data.</text>
</comment>
<evidence type="ECO:0000313" key="2">
    <source>
        <dbReference type="EMBL" id="KAK8848246.1"/>
    </source>
</evidence>
<evidence type="ECO:0000313" key="3">
    <source>
        <dbReference type="Proteomes" id="UP001470230"/>
    </source>
</evidence>
<protein>
    <recommendedName>
        <fullName evidence="4">HAT C-terminal dimerisation domain-containing protein</fullName>
    </recommendedName>
</protein>
<accession>A0ABR2HJ35</accession>
<evidence type="ECO:0000256" key="1">
    <source>
        <dbReference type="SAM" id="MobiDB-lite"/>
    </source>
</evidence>
<dbReference type="EMBL" id="JAPFFF010000027">
    <property type="protein sequence ID" value="KAK8848246.1"/>
    <property type="molecule type" value="Genomic_DNA"/>
</dbReference>
<feature type="compositionally biased region" description="Polar residues" evidence="1">
    <location>
        <begin position="1"/>
        <end position="15"/>
    </location>
</feature>
<dbReference type="SUPFAM" id="SSF53098">
    <property type="entry name" value="Ribonuclease H-like"/>
    <property type="match status" value="1"/>
</dbReference>
<evidence type="ECO:0008006" key="4">
    <source>
        <dbReference type="Google" id="ProtNLM"/>
    </source>
</evidence>
<sequence length="676" mass="79496">MQNQDHPQQKNSFKPRQSKNEVPLGWSPVYDANGKPRWRCKDIQFVFGFNEYRRCSHICEKKYIKNHKYHVYKIPQADDDEFPLDILKTALQVTHYEFNRRYLYQLALLCGKLDISCNKGVSEAMRQFTLFLLNEGFAIGRNPETDRIYINKCLDQISINQLTEQLINAAGNEFQKNIRDFQDRKFCALLCDAGTVLKAHSLHFVLTLMGEPVLKIFFDSFDDDVFDAAFYQRSFYEIWQKLQEFRIHICSITTDNLPAQVRGWEIFQETNDDPFIKAVMRIPCYAHLINLVFKDAVRLSPWLAQTVNSVLAIVKIIRKPEAVNIIGRKCPTISQTRWLYIVDILLFLLTNRIAINNFLQNQNSSSFLINSEIEFVYRLLIILKTYSLIVEKDHFQLFNIIPLTREFFSELKSLYYCVDNIEWKDLIDTIDCSMRIRILNNSYNETITAYCLSSPGRAEIRDKYKSVRTKCPYILSLTTLVEKLSDERIKFEHKQTPLYTGEVPFVPTDTSFEEDEDIEREFQEDVLRLVDGEEDLSNKIGELKNKTFETRCQIDIYQNIYQTAKTELMKTGSKIAIPQEYIEEMFDLFLFEDPSKLQFTSYSVNDPYLFWQKVFSFNKDWEVFAELSLRYSCSFATESIVERYLSIQKCVQGDKMTNISKPVIKARMQLHQPSKK</sequence>
<proteinExistence type="predicted"/>
<dbReference type="InterPro" id="IPR012337">
    <property type="entry name" value="RNaseH-like_sf"/>
</dbReference>
<name>A0ABR2HJ35_9EUKA</name>
<organism evidence="2 3">
    <name type="scientific">Tritrichomonas musculus</name>
    <dbReference type="NCBI Taxonomy" id="1915356"/>
    <lineage>
        <taxon>Eukaryota</taxon>
        <taxon>Metamonada</taxon>
        <taxon>Parabasalia</taxon>
        <taxon>Tritrichomonadida</taxon>
        <taxon>Tritrichomonadidae</taxon>
        <taxon>Tritrichomonas</taxon>
    </lineage>
</organism>
<dbReference type="Proteomes" id="UP001470230">
    <property type="component" value="Unassembled WGS sequence"/>
</dbReference>
<keyword evidence="3" id="KW-1185">Reference proteome</keyword>
<reference evidence="2 3" key="1">
    <citation type="submission" date="2024-04" db="EMBL/GenBank/DDBJ databases">
        <title>Tritrichomonas musculus Genome.</title>
        <authorList>
            <person name="Alves-Ferreira E."/>
            <person name="Grigg M."/>
            <person name="Lorenzi H."/>
            <person name="Galac M."/>
        </authorList>
    </citation>
    <scope>NUCLEOTIDE SEQUENCE [LARGE SCALE GENOMIC DNA]</scope>
    <source>
        <strain evidence="2 3">EAF2021</strain>
    </source>
</reference>
<gene>
    <name evidence="2" type="ORF">M9Y10_019302</name>
</gene>